<evidence type="ECO:0000313" key="1">
    <source>
        <dbReference type="EMBL" id="GIX80151.1"/>
    </source>
</evidence>
<proteinExistence type="predicted"/>
<protein>
    <submittedName>
        <fullName evidence="1">Uncharacterized protein</fullName>
    </submittedName>
</protein>
<keyword evidence="2" id="KW-1185">Reference proteome</keyword>
<dbReference type="Proteomes" id="UP001054945">
    <property type="component" value="Unassembled WGS sequence"/>
</dbReference>
<comment type="caution">
    <text evidence="1">The sequence shown here is derived from an EMBL/GenBank/DDBJ whole genome shotgun (WGS) entry which is preliminary data.</text>
</comment>
<evidence type="ECO:0000313" key="2">
    <source>
        <dbReference type="Proteomes" id="UP001054945"/>
    </source>
</evidence>
<dbReference type="AlphaFoldDB" id="A0AAV4N801"/>
<reference evidence="1 2" key="1">
    <citation type="submission" date="2021-06" db="EMBL/GenBank/DDBJ databases">
        <title>Caerostris extrusa draft genome.</title>
        <authorList>
            <person name="Kono N."/>
            <person name="Arakawa K."/>
        </authorList>
    </citation>
    <scope>NUCLEOTIDE SEQUENCE [LARGE SCALE GENOMIC DNA]</scope>
</reference>
<dbReference type="EMBL" id="BPLR01003003">
    <property type="protein sequence ID" value="GIX80151.1"/>
    <property type="molecule type" value="Genomic_DNA"/>
</dbReference>
<accession>A0AAV4N801</accession>
<name>A0AAV4N801_CAEEX</name>
<sequence length="114" mass="13977">MFEQTEKLDAAYKRTKEYIEETQKMTETFDNTLSVMEKDYTEVMTREVENEHILLNRVRDLENTIMRVQETTQAEREAILVAKQKFEDKNWPRKKFGEKQRRQKLRRKNGNWRC</sequence>
<gene>
    <name evidence="1" type="ORF">CEXT_131461</name>
</gene>
<organism evidence="1 2">
    <name type="scientific">Caerostris extrusa</name>
    <name type="common">Bark spider</name>
    <name type="synonym">Caerostris bankana</name>
    <dbReference type="NCBI Taxonomy" id="172846"/>
    <lineage>
        <taxon>Eukaryota</taxon>
        <taxon>Metazoa</taxon>
        <taxon>Ecdysozoa</taxon>
        <taxon>Arthropoda</taxon>
        <taxon>Chelicerata</taxon>
        <taxon>Arachnida</taxon>
        <taxon>Araneae</taxon>
        <taxon>Araneomorphae</taxon>
        <taxon>Entelegynae</taxon>
        <taxon>Araneoidea</taxon>
        <taxon>Araneidae</taxon>
        <taxon>Caerostris</taxon>
    </lineage>
</organism>